<dbReference type="Proteomes" id="UP000196138">
    <property type="component" value="Chromosome"/>
</dbReference>
<proteinExistence type="predicted"/>
<dbReference type="PROSITE" id="PS51318">
    <property type="entry name" value="TAT"/>
    <property type="match status" value="1"/>
</dbReference>
<keyword evidence="3" id="KW-1185">Reference proteome</keyword>
<keyword evidence="1" id="KW-0732">Signal</keyword>
<evidence type="ECO:0000313" key="2">
    <source>
        <dbReference type="EMBL" id="ARU03820.1"/>
    </source>
</evidence>
<dbReference type="KEGG" id="cser:CCO03_03195"/>
<evidence type="ECO:0008006" key="4">
    <source>
        <dbReference type="Google" id="ProtNLM"/>
    </source>
</evidence>
<feature type="chain" id="PRO_5012643427" description="Lipopolysaccharide transport periplasmic protein LptA" evidence="1">
    <location>
        <begin position="34"/>
        <end position="156"/>
    </location>
</feature>
<organism evidence="2 3">
    <name type="scientific">Comamonas serinivorans</name>
    <dbReference type="NCBI Taxonomy" id="1082851"/>
    <lineage>
        <taxon>Bacteria</taxon>
        <taxon>Pseudomonadati</taxon>
        <taxon>Pseudomonadota</taxon>
        <taxon>Betaproteobacteria</taxon>
        <taxon>Burkholderiales</taxon>
        <taxon>Comamonadaceae</taxon>
        <taxon>Comamonas</taxon>
    </lineage>
</organism>
<reference evidence="2 3" key="1">
    <citation type="submission" date="2017-05" db="EMBL/GenBank/DDBJ databases">
        <authorList>
            <person name="Song R."/>
            <person name="Chenine A.L."/>
            <person name="Ruprecht R.M."/>
        </authorList>
    </citation>
    <scope>NUCLEOTIDE SEQUENCE [LARGE SCALE GENOMIC DNA]</scope>
    <source>
        <strain evidence="2 3">DSM 26136</strain>
    </source>
</reference>
<dbReference type="AlphaFoldDB" id="A0A1Y0EK35"/>
<evidence type="ECO:0000313" key="3">
    <source>
        <dbReference type="Proteomes" id="UP000196138"/>
    </source>
</evidence>
<feature type="signal peptide" evidence="1">
    <location>
        <begin position="1"/>
        <end position="33"/>
    </location>
</feature>
<name>A0A1Y0EK35_9BURK</name>
<protein>
    <recommendedName>
        <fullName evidence="4">Lipopolysaccharide transport periplasmic protein LptA</fullName>
    </recommendedName>
</protein>
<accession>A0A1Y0EK35</accession>
<gene>
    <name evidence="2" type="ORF">CCO03_03195</name>
</gene>
<evidence type="ECO:0000256" key="1">
    <source>
        <dbReference type="SAM" id="SignalP"/>
    </source>
</evidence>
<sequence length="156" mass="17359">MPSLWIYTMNRCQFLRCAALSALALAAALPAQAQQGRRFFNDRVERGTLEIVSPPVVKLNGKTTRLSPGSRLFNEDNRIVMATQFVGRKLKVNYLTDNMGQVGDIWILTAAEQAMVTPGEQNRMKAASQGAAVKYNGPVFQPGKPLSEQHQFKNEY</sequence>
<dbReference type="EMBL" id="CP021455">
    <property type="protein sequence ID" value="ARU03820.1"/>
    <property type="molecule type" value="Genomic_DNA"/>
</dbReference>
<dbReference type="InterPro" id="IPR006311">
    <property type="entry name" value="TAT_signal"/>
</dbReference>